<keyword evidence="2" id="KW-1185">Reference proteome</keyword>
<dbReference type="CDD" id="cd06561">
    <property type="entry name" value="AlkD_like"/>
    <property type="match status" value="1"/>
</dbReference>
<comment type="caution">
    <text evidence="1">The sequence shown here is derived from an EMBL/GenBank/DDBJ whole genome shotgun (WGS) entry which is preliminary data.</text>
</comment>
<accession>A0ABV7YYK5</accession>
<proteinExistence type="predicted"/>
<dbReference type="EMBL" id="JBHRYQ010000001">
    <property type="protein sequence ID" value="MFC3812394.1"/>
    <property type="molecule type" value="Genomic_DNA"/>
</dbReference>
<dbReference type="PANTHER" id="PTHR34070">
    <property type="entry name" value="ARMADILLO-TYPE FOLD"/>
    <property type="match status" value="1"/>
</dbReference>
<protein>
    <submittedName>
        <fullName evidence="1">DNA alkylation repair protein</fullName>
    </submittedName>
</protein>
<sequence>MKEEIKSALLFLKSEEKAKLKSRYYKGKEGEYGAGDTYIGLSNPEVQAICKEYREKLTVYDLTTLIQDPIHEFRFAALTILVWKYKKAKTWEEKTEIVDFYLKNINYINNWDLVDCSCHFILGPYYFDKKEYSVLLKLAKSEHLWSERIAVISSLYFIRNGYYTFTFEVVTLLLEHKHDLIHKANGWMLREIWKREGKEEVEDFIKTNIRKMPRTTLRYTIEKMEEVERKQFLNL</sequence>
<name>A0ABV7YYK5_9BACT</name>
<reference evidence="2" key="1">
    <citation type="journal article" date="2019" name="Int. J. Syst. Evol. Microbiol.">
        <title>The Global Catalogue of Microorganisms (GCM) 10K type strain sequencing project: providing services to taxonomists for standard genome sequencing and annotation.</title>
        <authorList>
            <consortium name="The Broad Institute Genomics Platform"/>
            <consortium name="The Broad Institute Genome Sequencing Center for Infectious Disease"/>
            <person name="Wu L."/>
            <person name="Ma J."/>
        </authorList>
    </citation>
    <scope>NUCLEOTIDE SEQUENCE [LARGE SCALE GENOMIC DNA]</scope>
    <source>
        <strain evidence="2">CECT 7956</strain>
    </source>
</reference>
<evidence type="ECO:0000313" key="1">
    <source>
        <dbReference type="EMBL" id="MFC3812394.1"/>
    </source>
</evidence>
<dbReference type="InterPro" id="IPR016024">
    <property type="entry name" value="ARM-type_fold"/>
</dbReference>
<dbReference type="PANTHER" id="PTHR34070:SF1">
    <property type="entry name" value="DNA ALKYLATION REPAIR PROTEIN"/>
    <property type="match status" value="1"/>
</dbReference>
<organism evidence="1 2">
    <name type="scientific">Lacihabitans lacunae</name>
    <dbReference type="NCBI Taxonomy" id="1028214"/>
    <lineage>
        <taxon>Bacteria</taxon>
        <taxon>Pseudomonadati</taxon>
        <taxon>Bacteroidota</taxon>
        <taxon>Cytophagia</taxon>
        <taxon>Cytophagales</taxon>
        <taxon>Leadbetterellaceae</taxon>
        <taxon>Lacihabitans</taxon>
    </lineage>
</organism>
<evidence type="ECO:0000313" key="2">
    <source>
        <dbReference type="Proteomes" id="UP001595616"/>
    </source>
</evidence>
<dbReference type="RefSeq" id="WP_379839264.1">
    <property type="nucleotide sequence ID" value="NZ_JBHRYQ010000001.1"/>
</dbReference>
<gene>
    <name evidence="1" type="ORF">ACFOOI_17165</name>
</gene>
<dbReference type="Proteomes" id="UP001595616">
    <property type="component" value="Unassembled WGS sequence"/>
</dbReference>
<dbReference type="InterPro" id="IPR014825">
    <property type="entry name" value="DNA_alkylation"/>
</dbReference>
<dbReference type="Pfam" id="PF08713">
    <property type="entry name" value="DNA_alkylation"/>
    <property type="match status" value="1"/>
</dbReference>
<dbReference type="SUPFAM" id="SSF48371">
    <property type="entry name" value="ARM repeat"/>
    <property type="match status" value="1"/>
</dbReference>
<dbReference type="Gene3D" id="1.25.10.90">
    <property type="match status" value="1"/>
</dbReference>